<dbReference type="EMBL" id="NWVW01000009">
    <property type="protein sequence ID" value="PHO09609.1"/>
    <property type="molecule type" value="Genomic_DNA"/>
</dbReference>
<dbReference type="RefSeq" id="WP_099334676.1">
    <property type="nucleotide sequence ID" value="NZ_CP042812.1"/>
</dbReference>
<dbReference type="Proteomes" id="UP000221384">
    <property type="component" value="Unassembled WGS sequence"/>
</dbReference>
<reference evidence="1 2" key="1">
    <citation type="submission" date="2017-09" db="EMBL/GenBank/DDBJ databases">
        <authorList>
            <person name="Perez-Cataluna A."/>
            <person name="Figueras M.J."/>
            <person name="Salas-Masso N."/>
        </authorList>
    </citation>
    <scope>NUCLEOTIDE SEQUENCE [LARGE SCALE GENOMIC DNA]</scope>
    <source>
        <strain evidence="1 2">F138-33</strain>
    </source>
</reference>
<evidence type="ECO:0008006" key="3">
    <source>
        <dbReference type="Google" id="ProtNLM"/>
    </source>
</evidence>
<comment type="caution">
    <text evidence="1">The sequence shown here is derived from an EMBL/GenBank/DDBJ whole genome shotgun (WGS) entry which is preliminary data.</text>
</comment>
<evidence type="ECO:0000313" key="1">
    <source>
        <dbReference type="EMBL" id="PHO09609.1"/>
    </source>
</evidence>
<protein>
    <recommendedName>
        <fullName evidence="3">Helix-turn-helix domain-containing protein</fullName>
    </recommendedName>
</protein>
<organism evidence="1 2">
    <name type="scientific">Malaciobacter canalis</name>
    <dbReference type="NCBI Taxonomy" id="1912871"/>
    <lineage>
        <taxon>Bacteria</taxon>
        <taxon>Pseudomonadati</taxon>
        <taxon>Campylobacterota</taxon>
        <taxon>Epsilonproteobacteria</taxon>
        <taxon>Campylobacterales</taxon>
        <taxon>Arcobacteraceae</taxon>
        <taxon>Malaciobacter</taxon>
    </lineage>
</organism>
<accession>A0ABX4LNZ9</accession>
<dbReference type="SUPFAM" id="SSF46955">
    <property type="entry name" value="Putative DNA-binding domain"/>
    <property type="match status" value="1"/>
</dbReference>
<name>A0ABX4LNZ9_9BACT</name>
<proteinExistence type="predicted"/>
<keyword evidence="2" id="KW-1185">Reference proteome</keyword>
<sequence>MKNICIERNNSPLRNKKKERREVIFIKKKYRAKELALFIGVGLSTIWRWNKEGKIKSQKISNGVTVFDIDEVISDLGL</sequence>
<gene>
    <name evidence="1" type="ORF">CPG37_08905</name>
</gene>
<dbReference type="InterPro" id="IPR009061">
    <property type="entry name" value="DNA-bd_dom_put_sf"/>
</dbReference>
<evidence type="ECO:0000313" key="2">
    <source>
        <dbReference type="Proteomes" id="UP000221384"/>
    </source>
</evidence>